<dbReference type="GO" id="GO:0004413">
    <property type="term" value="F:homoserine kinase activity"/>
    <property type="evidence" value="ECO:0007669"/>
    <property type="project" value="UniProtKB-UniRule"/>
</dbReference>
<keyword evidence="2 8" id="KW-0808">Transferase</keyword>
<evidence type="ECO:0000256" key="9">
    <source>
        <dbReference type="NCBIfam" id="TIGR00938"/>
    </source>
</evidence>
<dbReference type="InterPro" id="IPR011009">
    <property type="entry name" value="Kinase-like_dom_sf"/>
</dbReference>
<evidence type="ECO:0000256" key="1">
    <source>
        <dbReference type="ARBA" id="ARBA00022605"/>
    </source>
</evidence>
<evidence type="ECO:0000256" key="7">
    <source>
        <dbReference type="ARBA" id="ARBA00038240"/>
    </source>
</evidence>
<evidence type="ECO:0000313" key="11">
    <source>
        <dbReference type="EMBL" id="EQB11954.1"/>
    </source>
</evidence>
<keyword evidence="1 8" id="KW-0028">Amino-acid biosynthesis</keyword>
<dbReference type="PANTHER" id="PTHR21064">
    <property type="entry name" value="AMINOGLYCOSIDE PHOSPHOTRANSFERASE DOMAIN-CONTAINING PROTEIN-RELATED"/>
    <property type="match status" value="1"/>
</dbReference>
<reference evidence="11 12" key="1">
    <citation type="journal article" date="2013" name="Genome Announc.">
        <title>Draft Genome Sequence of Sphingobium quisquiliarum Strain P25T, a Novel Hexachlorocyclohexane (HCH)-Degrading Bacterium Isolated from an HCH Dumpsite.</title>
        <authorList>
            <person name="Kumar Singh A."/>
            <person name="Sangwan N."/>
            <person name="Sharma A."/>
            <person name="Gupta V."/>
            <person name="Khurana J.P."/>
            <person name="Lal R."/>
        </authorList>
    </citation>
    <scope>NUCLEOTIDE SEQUENCE [LARGE SCALE GENOMIC DNA]</scope>
    <source>
        <strain evidence="11 12">P25</strain>
    </source>
</reference>
<evidence type="ECO:0000256" key="3">
    <source>
        <dbReference type="ARBA" id="ARBA00022697"/>
    </source>
</evidence>
<dbReference type="InterPro" id="IPR005280">
    <property type="entry name" value="Homoserine_kinase_II"/>
</dbReference>
<dbReference type="InterPro" id="IPR002575">
    <property type="entry name" value="Aminoglycoside_PTrfase"/>
</dbReference>
<keyword evidence="6 8" id="KW-0067">ATP-binding</keyword>
<dbReference type="HAMAP" id="MF_00301">
    <property type="entry name" value="Homoser_kinase_2"/>
    <property type="match status" value="1"/>
</dbReference>
<dbReference type="Gene3D" id="3.30.200.20">
    <property type="entry name" value="Phosphorylase Kinase, domain 1"/>
    <property type="match status" value="1"/>
</dbReference>
<proteinExistence type="inferred from homology"/>
<dbReference type="Pfam" id="PF01636">
    <property type="entry name" value="APH"/>
    <property type="match status" value="1"/>
</dbReference>
<dbReference type="UniPathway" id="UPA00050">
    <property type="reaction ID" value="UER00064"/>
</dbReference>
<protein>
    <recommendedName>
        <fullName evidence="8 9">Homoserine kinase</fullName>
        <shortName evidence="8">HK</shortName>
        <shortName evidence="8">HSK</shortName>
        <ecNumber evidence="8 9">2.7.1.39</ecNumber>
    </recommendedName>
</protein>
<evidence type="ECO:0000256" key="5">
    <source>
        <dbReference type="ARBA" id="ARBA00022777"/>
    </source>
</evidence>
<dbReference type="PANTHER" id="PTHR21064:SF6">
    <property type="entry name" value="AMINOGLYCOSIDE PHOSPHOTRANSFERASE DOMAIN-CONTAINING PROTEIN"/>
    <property type="match status" value="1"/>
</dbReference>
<dbReference type="GO" id="GO:0009088">
    <property type="term" value="P:threonine biosynthetic process"/>
    <property type="evidence" value="ECO:0007669"/>
    <property type="project" value="UniProtKB-UniRule"/>
</dbReference>
<dbReference type="NCBIfam" id="NF003558">
    <property type="entry name" value="PRK05231.1"/>
    <property type="match status" value="1"/>
</dbReference>
<evidence type="ECO:0000256" key="4">
    <source>
        <dbReference type="ARBA" id="ARBA00022741"/>
    </source>
</evidence>
<keyword evidence="5 8" id="KW-0418">Kinase</keyword>
<dbReference type="PATRIC" id="fig|1329909.3.peg.574"/>
<comment type="pathway">
    <text evidence="8">Amino-acid biosynthesis; L-threonine biosynthesis; L-threonine from L-aspartate: step 4/5.</text>
</comment>
<dbReference type="NCBIfam" id="TIGR00938">
    <property type="entry name" value="thrB_alt"/>
    <property type="match status" value="1"/>
</dbReference>
<evidence type="ECO:0000313" key="12">
    <source>
        <dbReference type="Proteomes" id="UP000015525"/>
    </source>
</evidence>
<dbReference type="InterPro" id="IPR050249">
    <property type="entry name" value="Pseudomonas-type_ThrB"/>
</dbReference>
<dbReference type="EC" id="2.7.1.39" evidence="8 9"/>
<comment type="catalytic activity">
    <reaction evidence="8">
        <text>L-homoserine + ATP = O-phospho-L-homoserine + ADP + H(+)</text>
        <dbReference type="Rhea" id="RHEA:13985"/>
        <dbReference type="ChEBI" id="CHEBI:15378"/>
        <dbReference type="ChEBI" id="CHEBI:30616"/>
        <dbReference type="ChEBI" id="CHEBI:57476"/>
        <dbReference type="ChEBI" id="CHEBI:57590"/>
        <dbReference type="ChEBI" id="CHEBI:456216"/>
        <dbReference type="EC" id="2.7.1.39"/>
    </reaction>
</comment>
<keyword evidence="4 8" id="KW-0547">Nucleotide-binding</keyword>
<feature type="domain" description="Aminoglycoside phosphotransferase" evidence="10">
    <location>
        <begin position="27"/>
        <end position="260"/>
    </location>
</feature>
<sequence>MAVYTHVPAEEIDAFLTRYDAGRLVSAKGIAEGVENSNYLLETTGADGNGHRYILTLYEKRVDEADLPFFMDLLDHLGDRGCLVPRFIADREGRRLQQLSGRPACLIEFLTGISVTEPTAGQARAAGAALGQLHRCAQGFAGERRNALDLPAWHDLARKCGAHFDEIAPGLHQRVSDELAYLDAHWPAGLPRAVIHADLFPDNVLMLGDEVTGLIDFYFSCTDIRAYDLAVTHSAWCFSNDGSVWHGDRGRALVAGYEEAHGLSAEERAAFPVLCRGAALRFLLTRAYDWINTPPDALVTRKDPLAYLRRLDFYAGADAARLLDA</sequence>
<comment type="caution">
    <text evidence="11">The sequence shown here is derived from an EMBL/GenBank/DDBJ whole genome shotgun (WGS) entry which is preliminary data.</text>
</comment>
<dbReference type="GO" id="GO:0005524">
    <property type="term" value="F:ATP binding"/>
    <property type="evidence" value="ECO:0007669"/>
    <property type="project" value="UniProtKB-KW"/>
</dbReference>
<dbReference type="EMBL" id="ATHO01000022">
    <property type="protein sequence ID" value="EQB11954.1"/>
    <property type="molecule type" value="Genomic_DNA"/>
</dbReference>
<dbReference type="Gene3D" id="3.90.1200.10">
    <property type="match status" value="1"/>
</dbReference>
<organism evidence="11 12">
    <name type="scientific">Sphingobium quisquiliarum P25</name>
    <dbReference type="NCBI Taxonomy" id="1329909"/>
    <lineage>
        <taxon>Bacteria</taxon>
        <taxon>Pseudomonadati</taxon>
        <taxon>Pseudomonadota</taxon>
        <taxon>Alphaproteobacteria</taxon>
        <taxon>Sphingomonadales</taxon>
        <taxon>Sphingomonadaceae</taxon>
        <taxon>Sphingobium</taxon>
    </lineage>
</organism>
<evidence type="ECO:0000256" key="6">
    <source>
        <dbReference type="ARBA" id="ARBA00022840"/>
    </source>
</evidence>
<dbReference type="SUPFAM" id="SSF56112">
    <property type="entry name" value="Protein kinase-like (PK-like)"/>
    <property type="match status" value="1"/>
</dbReference>
<accession>T0IQN1</accession>
<gene>
    <name evidence="8" type="primary">thrB</name>
    <name evidence="11" type="ORF">L288_03070</name>
</gene>
<keyword evidence="12" id="KW-1185">Reference proteome</keyword>
<evidence type="ECO:0000256" key="8">
    <source>
        <dbReference type="HAMAP-Rule" id="MF_00301"/>
    </source>
</evidence>
<dbReference type="RefSeq" id="WP_021236925.1">
    <property type="nucleotide sequence ID" value="NZ_ATHO01000022.1"/>
</dbReference>
<name>T0IQN1_9SPHN</name>
<keyword evidence="3 8" id="KW-0791">Threonine biosynthesis</keyword>
<dbReference type="AlphaFoldDB" id="T0IQN1"/>
<comment type="similarity">
    <text evidence="7 8">Belongs to the pseudomonas-type ThrB family.</text>
</comment>
<evidence type="ECO:0000256" key="2">
    <source>
        <dbReference type="ARBA" id="ARBA00022679"/>
    </source>
</evidence>
<evidence type="ECO:0000259" key="10">
    <source>
        <dbReference type="Pfam" id="PF01636"/>
    </source>
</evidence>
<dbReference type="Proteomes" id="UP000015525">
    <property type="component" value="Unassembled WGS sequence"/>
</dbReference>
<dbReference type="CDD" id="cd05153">
    <property type="entry name" value="HomoserineK_II"/>
    <property type="match status" value="1"/>
</dbReference>